<evidence type="ECO:0000313" key="2">
    <source>
        <dbReference type="EMBL" id="KAJ0989200.1"/>
    </source>
</evidence>
<name>A0A9D5DEE4_9LILI</name>
<dbReference type="AlphaFoldDB" id="A0A9D5DEE4"/>
<reference evidence="2" key="1">
    <citation type="submission" date="2021-03" db="EMBL/GenBank/DDBJ databases">
        <authorList>
            <person name="Li Z."/>
            <person name="Yang C."/>
        </authorList>
    </citation>
    <scope>NUCLEOTIDE SEQUENCE</scope>
    <source>
        <strain evidence="2">Dzin_1.0</strain>
        <tissue evidence="2">Leaf</tissue>
    </source>
</reference>
<reference evidence="2" key="2">
    <citation type="journal article" date="2022" name="Hortic Res">
        <title>The genome of Dioscorea zingiberensis sheds light on the biosynthesis, origin and evolution of the medicinally important diosgenin saponins.</title>
        <authorList>
            <person name="Li Y."/>
            <person name="Tan C."/>
            <person name="Li Z."/>
            <person name="Guo J."/>
            <person name="Li S."/>
            <person name="Chen X."/>
            <person name="Wang C."/>
            <person name="Dai X."/>
            <person name="Yang H."/>
            <person name="Song W."/>
            <person name="Hou L."/>
            <person name="Xu J."/>
            <person name="Tong Z."/>
            <person name="Xu A."/>
            <person name="Yuan X."/>
            <person name="Wang W."/>
            <person name="Yang Q."/>
            <person name="Chen L."/>
            <person name="Sun Z."/>
            <person name="Wang K."/>
            <person name="Pan B."/>
            <person name="Chen J."/>
            <person name="Bao Y."/>
            <person name="Liu F."/>
            <person name="Qi X."/>
            <person name="Gang D.R."/>
            <person name="Wen J."/>
            <person name="Li J."/>
        </authorList>
    </citation>
    <scope>NUCLEOTIDE SEQUENCE</scope>
    <source>
        <strain evidence="2">Dzin_1.0</strain>
    </source>
</reference>
<feature type="compositionally biased region" description="Basic and acidic residues" evidence="1">
    <location>
        <begin position="62"/>
        <end position="73"/>
    </location>
</feature>
<keyword evidence="3" id="KW-1185">Reference proteome</keyword>
<protein>
    <submittedName>
        <fullName evidence="2">Uncharacterized protein</fullName>
    </submittedName>
</protein>
<evidence type="ECO:0000313" key="3">
    <source>
        <dbReference type="Proteomes" id="UP001085076"/>
    </source>
</evidence>
<feature type="compositionally biased region" description="Basic and acidic residues" evidence="1">
    <location>
        <begin position="13"/>
        <end position="29"/>
    </location>
</feature>
<sequence length="227" mass="24997">MCHELLCCFRGNDYDNARRDGLEDNRNWDVKPPSTVNGSSNSASLHVNDDTEKPLSPFPQGKQKEMKQPDEVKAPSTLNGSSNSTSLHANDDTEKSHSHFPQEKQKEMKQPDEVKAPSTLNGSSNSASLHANDDTEKSHSHFPQGKPKEMKQPDEFPMIMKPVGANHKDTEKTSSGPEEVSKKNIGSRVQSADKKDQISAKSVLPAGKGFTANEEVPRKPAAFIYDK</sequence>
<feature type="compositionally biased region" description="Low complexity" evidence="1">
    <location>
        <begin position="76"/>
        <end position="87"/>
    </location>
</feature>
<comment type="caution">
    <text evidence="2">The sequence shown here is derived from an EMBL/GenBank/DDBJ whole genome shotgun (WGS) entry which is preliminary data.</text>
</comment>
<organism evidence="2 3">
    <name type="scientific">Dioscorea zingiberensis</name>
    <dbReference type="NCBI Taxonomy" id="325984"/>
    <lineage>
        <taxon>Eukaryota</taxon>
        <taxon>Viridiplantae</taxon>
        <taxon>Streptophyta</taxon>
        <taxon>Embryophyta</taxon>
        <taxon>Tracheophyta</taxon>
        <taxon>Spermatophyta</taxon>
        <taxon>Magnoliopsida</taxon>
        <taxon>Liliopsida</taxon>
        <taxon>Dioscoreales</taxon>
        <taxon>Dioscoreaceae</taxon>
        <taxon>Dioscorea</taxon>
    </lineage>
</organism>
<feature type="compositionally biased region" description="Polar residues" evidence="1">
    <location>
        <begin position="118"/>
        <end position="129"/>
    </location>
</feature>
<gene>
    <name evidence="2" type="ORF">J5N97_007556</name>
</gene>
<feature type="compositionally biased region" description="Basic and acidic residues" evidence="1">
    <location>
        <begin position="89"/>
        <end position="115"/>
    </location>
</feature>
<feature type="compositionally biased region" description="Polar residues" evidence="1">
    <location>
        <begin position="34"/>
        <end position="45"/>
    </location>
</feature>
<dbReference type="EMBL" id="JAGGNH010000001">
    <property type="protein sequence ID" value="KAJ0989200.1"/>
    <property type="molecule type" value="Genomic_DNA"/>
</dbReference>
<feature type="region of interest" description="Disordered" evidence="1">
    <location>
        <begin position="208"/>
        <end position="227"/>
    </location>
</feature>
<evidence type="ECO:0000256" key="1">
    <source>
        <dbReference type="SAM" id="MobiDB-lite"/>
    </source>
</evidence>
<accession>A0A9D5DEE4</accession>
<feature type="region of interest" description="Disordered" evidence="1">
    <location>
        <begin position="13"/>
        <end position="200"/>
    </location>
</feature>
<proteinExistence type="predicted"/>
<dbReference type="Proteomes" id="UP001085076">
    <property type="component" value="Miscellaneous, Linkage group lg01"/>
</dbReference>